<evidence type="ECO:0000313" key="2">
    <source>
        <dbReference type="EMBL" id="SOC10934.1"/>
    </source>
</evidence>
<organism evidence="2 3">
    <name type="scientific">Stappia indica</name>
    <dbReference type="NCBI Taxonomy" id="538381"/>
    <lineage>
        <taxon>Bacteria</taxon>
        <taxon>Pseudomonadati</taxon>
        <taxon>Pseudomonadota</taxon>
        <taxon>Alphaproteobacteria</taxon>
        <taxon>Hyphomicrobiales</taxon>
        <taxon>Stappiaceae</taxon>
        <taxon>Stappia</taxon>
    </lineage>
</organism>
<evidence type="ECO:0000313" key="3">
    <source>
        <dbReference type="Proteomes" id="UP000219331"/>
    </source>
</evidence>
<proteinExistence type="predicted"/>
<protein>
    <submittedName>
        <fullName evidence="2">HlyD family secretion protein</fullName>
    </submittedName>
</protein>
<evidence type="ECO:0000256" key="1">
    <source>
        <dbReference type="SAM" id="Coils"/>
    </source>
</evidence>
<dbReference type="RefSeq" id="WP_097175206.1">
    <property type="nucleotide sequence ID" value="NZ_OBML01000006.1"/>
</dbReference>
<keyword evidence="1" id="KW-0175">Coiled coil</keyword>
<gene>
    <name evidence="2" type="ORF">SAMN05421512_106310</name>
</gene>
<dbReference type="PANTHER" id="PTHR30438">
    <property type="entry name" value="36 KDA ANTIGEN-RELATED"/>
    <property type="match status" value="1"/>
</dbReference>
<keyword evidence="3" id="KW-1185">Reference proteome</keyword>
<dbReference type="AlphaFoldDB" id="A0A285SSK8"/>
<dbReference type="Gene3D" id="2.40.50.100">
    <property type="match status" value="1"/>
</dbReference>
<dbReference type="OrthoDB" id="9778236at2"/>
<accession>A0A285SSK8</accession>
<dbReference type="PANTHER" id="PTHR30438:SF2">
    <property type="entry name" value="MEMBRANE PROTEIN"/>
    <property type="match status" value="1"/>
</dbReference>
<dbReference type="STRING" id="538381.GCA_001696535_02828"/>
<feature type="coiled-coil region" evidence="1">
    <location>
        <begin position="79"/>
        <end position="129"/>
    </location>
</feature>
<feature type="coiled-coil region" evidence="1">
    <location>
        <begin position="159"/>
        <end position="186"/>
    </location>
</feature>
<dbReference type="Gene3D" id="2.40.30.170">
    <property type="match status" value="1"/>
</dbReference>
<dbReference type="SUPFAM" id="SSF111369">
    <property type="entry name" value="HlyD-like secretion proteins"/>
    <property type="match status" value="1"/>
</dbReference>
<dbReference type="EMBL" id="OBML01000006">
    <property type="protein sequence ID" value="SOC10934.1"/>
    <property type="molecule type" value="Genomic_DNA"/>
</dbReference>
<sequence length="326" mass="35033">MKWKQVIAVAAVIVAVAGGVYLWRTMNTETLPAGIASSNGRIEAERVDVATKMAGRVAEVLVGEGEMVEAGQLVARMDVSELNARIAQARATVAQAEQGLRQSEAQVALNEAKRDLAEKEHQRTVALVERQVSSQELADQRRTALNTAVAGVEAAKAGVELAKATIESAKAAVAQLEAILDDNQLRAPRGGRVQYLLAREGEVLGAGGKVLTLTDLTDIYMTIFLPARDAGLLQLGSEARLILDPIPDYVIPASVTFVASNAQFTPKSVETPDERENLMFRVKLSIPKDLLVKYQDRAKAGVAGVGYVRTDPAVAWPDFLEVKLPQ</sequence>
<dbReference type="Gene3D" id="1.10.287.470">
    <property type="entry name" value="Helix hairpin bin"/>
    <property type="match status" value="1"/>
</dbReference>
<dbReference type="GO" id="GO:0005886">
    <property type="term" value="C:plasma membrane"/>
    <property type="evidence" value="ECO:0007669"/>
    <property type="project" value="TreeGrafter"/>
</dbReference>
<dbReference type="Proteomes" id="UP000219331">
    <property type="component" value="Unassembled WGS sequence"/>
</dbReference>
<reference evidence="2 3" key="1">
    <citation type="submission" date="2017-08" db="EMBL/GenBank/DDBJ databases">
        <authorList>
            <person name="de Groot N.N."/>
        </authorList>
    </citation>
    <scope>NUCLEOTIDE SEQUENCE [LARGE SCALE GENOMIC DNA]</scope>
    <source>
        <strain evidence="2 3">USBA 352</strain>
    </source>
</reference>
<name>A0A285SSK8_9HYPH</name>